<evidence type="ECO:0000256" key="1">
    <source>
        <dbReference type="SAM" id="MobiDB-lite"/>
    </source>
</evidence>
<gene>
    <name evidence="2" type="ORF">MPL3365_130528</name>
</gene>
<reference evidence="2 3" key="1">
    <citation type="submission" date="2014-08" db="EMBL/GenBank/DDBJ databases">
        <authorList>
            <person name="Moulin Lionel"/>
        </authorList>
    </citation>
    <scope>NUCLEOTIDE SEQUENCE [LARGE SCALE GENOMIC DNA]</scope>
</reference>
<proteinExistence type="predicted"/>
<organism evidence="2 3">
    <name type="scientific">Mesorhizobium plurifarium</name>
    <dbReference type="NCBI Taxonomy" id="69974"/>
    <lineage>
        <taxon>Bacteria</taxon>
        <taxon>Pseudomonadati</taxon>
        <taxon>Pseudomonadota</taxon>
        <taxon>Alphaproteobacteria</taxon>
        <taxon>Hyphomicrobiales</taxon>
        <taxon>Phyllobacteriaceae</taxon>
        <taxon>Mesorhizobium</taxon>
    </lineage>
</organism>
<dbReference type="Proteomes" id="UP000046122">
    <property type="component" value="Unassembled WGS sequence"/>
</dbReference>
<name>A0A090G3F8_MESPL</name>
<sequence>MHSIKSFIAQNTLDPAEPWGEGRESGQATFSFNPFLAQAMDFQARDWVSAKVLSDFGCRKQVSDNLSSRCVECTANHVMYAPKVGEMITFDGGIKANGDL</sequence>
<evidence type="ECO:0000313" key="3">
    <source>
        <dbReference type="Proteomes" id="UP000046122"/>
    </source>
</evidence>
<evidence type="ECO:0000313" key="2">
    <source>
        <dbReference type="EMBL" id="CDX51560.1"/>
    </source>
</evidence>
<dbReference type="EMBL" id="CCNE01000005">
    <property type="protein sequence ID" value="CDX51560.1"/>
    <property type="molecule type" value="Genomic_DNA"/>
</dbReference>
<dbReference type="AlphaFoldDB" id="A0A090G3F8"/>
<feature type="region of interest" description="Disordered" evidence="1">
    <location>
        <begin position="1"/>
        <end position="25"/>
    </location>
</feature>
<accession>A0A090G3F8</accession>
<protein>
    <submittedName>
        <fullName evidence="2">Uncharacterized protein</fullName>
    </submittedName>
</protein>